<dbReference type="AlphaFoldDB" id="C7Q580"/>
<name>C7Q580_CATAD</name>
<dbReference type="KEGG" id="cai:Caci_7019"/>
<dbReference type="Proteomes" id="UP000000851">
    <property type="component" value="Chromosome"/>
</dbReference>
<proteinExistence type="predicted"/>
<gene>
    <name evidence="1" type="ordered locus">Caci_7019</name>
</gene>
<accession>C7Q580</accession>
<evidence type="ECO:0000313" key="1">
    <source>
        <dbReference type="EMBL" id="ACU75849.1"/>
    </source>
</evidence>
<keyword evidence="2" id="KW-1185">Reference proteome</keyword>
<organism evidence="1 2">
    <name type="scientific">Catenulispora acidiphila (strain DSM 44928 / JCM 14897 / NBRC 102108 / NRRL B-24433 / ID139908)</name>
    <dbReference type="NCBI Taxonomy" id="479433"/>
    <lineage>
        <taxon>Bacteria</taxon>
        <taxon>Bacillati</taxon>
        <taxon>Actinomycetota</taxon>
        <taxon>Actinomycetes</taxon>
        <taxon>Catenulisporales</taxon>
        <taxon>Catenulisporaceae</taxon>
        <taxon>Catenulispora</taxon>
    </lineage>
</organism>
<dbReference type="RefSeq" id="WP_015795577.1">
    <property type="nucleotide sequence ID" value="NC_013131.1"/>
</dbReference>
<dbReference type="InParanoid" id="C7Q580"/>
<evidence type="ECO:0000313" key="2">
    <source>
        <dbReference type="Proteomes" id="UP000000851"/>
    </source>
</evidence>
<dbReference type="EMBL" id="CP001700">
    <property type="protein sequence ID" value="ACU75849.1"/>
    <property type="molecule type" value="Genomic_DNA"/>
</dbReference>
<protein>
    <submittedName>
        <fullName evidence="1">Uncharacterized protein</fullName>
    </submittedName>
</protein>
<sequence length="176" mass="18619">MVLLSGQQWPAFAVGSDGLLDYGATQQDELPLDTVGVAAADRGTLTDNDAGQPDSAFLNDDVTLAELKWIQNENDEVSPADVAMTISTELNPAPTYLPLKNGGELTLYGTRFSLRVSQSGRTFSVDDQGWAKIAGATSFQGGFTIEAVWMVAAIDPPDKTGKIEKIASNGGPVSMH</sequence>
<reference evidence="1 2" key="1">
    <citation type="journal article" date="2009" name="Stand. Genomic Sci.">
        <title>Complete genome sequence of Catenulispora acidiphila type strain (ID 139908).</title>
        <authorList>
            <person name="Copeland A."/>
            <person name="Lapidus A."/>
            <person name="Glavina Del Rio T."/>
            <person name="Nolan M."/>
            <person name="Lucas S."/>
            <person name="Chen F."/>
            <person name="Tice H."/>
            <person name="Cheng J.F."/>
            <person name="Bruce D."/>
            <person name="Goodwin L."/>
            <person name="Pitluck S."/>
            <person name="Mikhailova N."/>
            <person name="Pati A."/>
            <person name="Ivanova N."/>
            <person name="Mavromatis K."/>
            <person name="Chen A."/>
            <person name="Palaniappan K."/>
            <person name="Chain P."/>
            <person name="Land M."/>
            <person name="Hauser L."/>
            <person name="Chang Y.J."/>
            <person name="Jeffries C.D."/>
            <person name="Chertkov O."/>
            <person name="Brettin T."/>
            <person name="Detter J.C."/>
            <person name="Han C."/>
            <person name="Ali Z."/>
            <person name="Tindall B.J."/>
            <person name="Goker M."/>
            <person name="Bristow J."/>
            <person name="Eisen J.A."/>
            <person name="Markowitz V."/>
            <person name="Hugenholtz P."/>
            <person name="Kyrpides N.C."/>
            <person name="Klenk H.P."/>
        </authorList>
    </citation>
    <scope>NUCLEOTIDE SEQUENCE [LARGE SCALE GENOMIC DNA]</scope>
    <source>
        <strain evidence="2">DSM 44928 / JCM 14897 / NBRC 102108 / NRRL B-24433 / ID139908</strain>
    </source>
</reference>
<dbReference type="HOGENOM" id="CLU_1522497_0_0_11"/>